<keyword evidence="2" id="KW-0675">Receptor</keyword>
<keyword evidence="1" id="KW-0812">Transmembrane</keyword>
<dbReference type="InterPro" id="IPR028945">
    <property type="entry name" value="Get1"/>
</dbReference>
<dbReference type="EMBL" id="GDJX01009147">
    <property type="protein sequence ID" value="JAT58789.1"/>
    <property type="molecule type" value="Transcribed_RNA"/>
</dbReference>
<protein>
    <submittedName>
        <fullName evidence="2">Tail-anchored protein insertion receptor WRB</fullName>
    </submittedName>
</protein>
<keyword evidence="1" id="KW-0472">Membrane</keyword>
<organism evidence="2">
    <name type="scientific">Anthurium amnicola</name>
    <dbReference type="NCBI Taxonomy" id="1678845"/>
    <lineage>
        <taxon>Eukaryota</taxon>
        <taxon>Viridiplantae</taxon>
        <taxon>Streptophyta</taxon>
        <taxon>Embryophyta</taxon>
        <taxon>Tracheophyta</taxon>
        <taxon>Spermatophyta</taxon>
        <taxon>Magnoliopsida</taxon>
        <taxon>Liliopsida</taxon>
        <taxon>Araceae</taxon>
        <taxon>Pothoideae</taxon>
        <taxon>Potheae</taxon>
        <taxon>Anthurium</taxon>
    </lineage>
</organism>
<evidence type="ECO:0000313" key="2">
    <source>
        <dbReference type="EMBL" id="JAT58789.1"/>
    </source>
</evidence>
<reference evidence="2" key="1">
    <citation type="submission" date="2015-07" db="EMBL/GenBank/DDBJ databases">
        <title>Transcriptome Assembly of Anthurium amnicola.</title>
        <authorList>
            <person name="Suzuki J."/>
        </authorList>
    </citation>
    <scope>NUCLEOTIDE SEQUENCE</scope>
</reference>
<keyword evidence="1" id="KW-1133">Transmembrane helix</keyword>
<name>A0A1D1YW17_9ARAE</name>
<feature type="transmembrane region" description="Helical" evidence="1">
    <location>
        <begin position="103"/>
        <end position="124"/>
    </location>
</feature>
<proteinExistence type="predicted"/>
<gene>
    <name evidence="2" type="primary">Wrb_1</name>
    <name evidence="2" type="ORF">g.34686</name>
</gene>
<dbReference type="Pfam" id="PF04420">
    <property type="entry name" value="CHD5"/>
    <property type="match status" value="1"/>
</dbReference>
<feature type="transmembrane region" description="Helical" evidence="1">
    <location>
        <begin position="12"/>
        <end position="34"/>
    </location>
</feature>
<sequence>MGKQTLDDGRSLSLLPASIFLLVAVLQLLDGFVVRLSKREFRSTEEEQIQQEIKQHLKAATLLSTPSTFAQAAKLRRMAAAKEKELLKIQEVNRRAKGVPCDLYARALMIMKVITYLVLSWWFWGVPVAAAPQQLLQPFGKVLSWRAGDPATGFIMVGIVPWLVLTTRISKFLCQKLSNVIH</sequence>
<dbReference type="AlphaFoldDB" id="A0A1D1YW17"/>
<evidence type="ECO:0000256" key="1">
    <source>
        <dbReference type="SAM" id="Phobius"/>
    </source>
</evidence>
<accession>A0A1D1YW17</accession>
<dbReference type="GO" id="GO:0071816">
    <property type="term" value="P:tail-anchored membrane protein insertion into ER membrane"/>
    <property type="evidence" value="ECO:0007669"/>
    <property type="project" value="InterPro"/>
</dbReference>
<feature type="transmembrane region" description="Helical" evidence="1">
    <location>
        <begin position="144"/>
        <end position="165"/>
    </location>
</feature>